<dbReference type="PROSITE" id="PS50994">
    <property type="entry name" value="INTEGRASE"/>
    <property type="match status" value="1"/>
</dbReference>
<dbReference type="GO" id="GO:0015074">
    <property type="term" value="P:DNA integration"/>
    <property type="evidence" value="ECO:0007669"/>
    <property type="project" value="InterPro"/>
</dbReference>
<keyword evidence="3" id="KW-1185">Reference proteome</keyword>
<proteinExistence type="predicted"/>
<reference evidence="2 3" key="2">
    <citation type="journal article" date="2013" name="Int. J. Syst. Evol. Microbiol.">
        <title>Methylophaga nitratireducenticrescens sp. nov. and Methylophaga frappieri sp. nov., isolated from the biofilm of the methanol-fed denitrification system treating the seawater at the Montreal Biodome.</title>
        <authorList>
            <person name="Villeneuve C."/>
            <person name="Martineau C."/>
            <person name="Mauffrey F."/>
            <person name="Villemur R."/>
        </authorList>
    </citation>
    <scope>NUCLEOTIDE SEQUENCE [LARGE SCALE GENOMIC DNA]</scope>
    <source>
        <strain evidence="2 3">JAM1</strain>
    </source>
</reference>
<accession>I1XM48</accession>
<dbReference type="InterPro" id="IPR025948">
    <property type="entry name" value="HTH-like_dom"/>
</dbReference>
<gene>
    <name evidence="2" type="ordered locus">Q7A_2679</name>
</gene>
<feature type="domain" description="Integrase catalytic" evidence="1">
    <location>
        <begin position="66"/>
        <end position="227"/>
    </location>
</feature>
<sequence length="227" mass="26390">MPARLELKSLAARYPRYGYLMLHGLLKAQGLVVNKKHTYRLYTEEGLQVRTKKRKKLTRPKQPLEIPSAPNQRWSMDFVSDQLSNGRRFRVLNVVDDYSREMVGQLVSVSISGRQVARFLGQLTEQRDKPAKIVCDNGTEFTSKAMFFWSKESGISLGFIQPGKPTQNAFVESLNGKFRNECLNQHWFRTLDEAKYEIDLWREHYNHVRPHSSLNYMPPVEYAKHAA</sequence>
<protein>
    <submittedName>
        <fullName evidence="2">ISDet2, transposase orfB</fullName>
    </submittedName>
</protein>
<dbReference type="PANTHER" id="PTHR47515">
    <property type="entry name" value="LOW CALCIUM RESPONSE LOCUS PROTEIN T"/>
    <property type="match status" value="1"/>
</dbReference>
<dbReference type="SUPFAM" id="SSF53098">
    <property type="entry name" value="Ribonuclease H-like"/>
    <property type="match status" value="1"/>
</dbReference>
<evidence type="ECO:0000313" key="2">
    <source>
        <dbReference type="EMBL" id="AFI85467.1"/>
    </source>
</evidence>
<name>I1XM48_METNJ</name>
<dbReference type="eggNOG" id="COG2801">
    <property type="taxonomic scope" value="Bacteria"/>
</dbReference>
<dbReference type="STRING" id="754476.Q7A_2679"/>
<evidence type="ECO:0000259" key="1">
    <source>
        <dbReference type="PROSITE" id="PS50994"/>
    </source>
</evidence>
<dbReference type="GO" id="GO:0003676">
    <property type="term" value="F:nucleic acid binding"/>
    <property type="evidence" value="ECO:0007669"/>
    <property type="project" value="InterPro"/>
</dbReference>
<dbReference type="NCBIfam" id="NF033516">
    <property type="entry name" value="transpos_IS3"/>
    <property type="match status" value="1"/>
</dbReference>
<organism evidence="2 3">
    <name type="scientific">Methylophaga nitratireducenticrescens</name>
    <dbReference type="NCBI Taxonomy" id="754476"/>
    <lineage>
        <taxon>Bacteria</taxon>
        <taxon>Pseudomonadati</taxon>
        <taxon>Pseudomonadota</taxon>
        <taxon>Gammaproteobacteria</taxon>
        <taxon>Thiotrichales</taxon>
        <taxon>Piscirickettsiaceae</taxon>
        <taxon>Methylophaga</taxon>
    </lineage>
</organism>
<dbReference type="InterPro" id="IPR048020">
    <property type="entry name" value="Transpos_IS3"/>
</dbReference>
<dbReference type="InterPro" id="IPR036397">
    <property type="entry name" value="RNaseH_sf"/>
</dbReference>
<dbReference type="Pfam" id="PF13683">
    <property type="entry name" value="rve_3"/>
    <property type="match status" value="1"/>
</dbReference>
<dbReference type="EMBL" id="CP003390">
    <property type="protein sequence ID" value="AFI85467.1"/>
    <property type="molecule type" value="Genomic_DNA"/>
</dbReference>
<dbReference type="AlphaFoldDB" id="I1XM48"/>
<dbReference type="InterPro" id="IPR001584">
    <property type="entry name" value="Integrase_cat-core"/>
</dbReference>
<reference evidence="2 3" key="1">
    <citation type="journal article" date="2012" name="J. Bacteriol.">
        <title>Complete genome sequences of Methylophaga sp. strain JAM1 and Methylophaga sp. strain JAM7.</title>
        <authorList>
            <person name="Villeneuve C."/>
            <person name="Martineau C."/>
            <person name="Mauffrey F."/>
            <person name="Villemur R."/>
        </authorList>
    </citation>
    <scope>NUCLEOTIDE SEQUENCE [LARGE SCALE GENOMIC DNA]</scope>
    <source>
        <strain evidence="2 3">JAM1</strain>
    </source>
</reference>
<dbReference type="PANTHER" id="PTHR47515:SF1">
    <property type="entry name" value="BLR2054 PROTEIN"/>
    <property type="match status" value="1"/>
</dbReference>
<dbReference type="HOGENOM" id="CLU_027402_31_6_6"/>
<dbReference type="PATRIC" id="fig|754476.3.peg.2627"/>
<dbReference type="InterPro" id="IPR012337">
    <property type="entry name" value="RNaseH-like_sf"/>
</dbReference>
<evidence type="ECO:0000313" key="3">
    <source>
        <dbReference type="Proteomes" id="UP000009144"/>
    </source>
</evidence>
<dbReference type="Proteomes" id="UP000009144">
    <property type="component" value="Chromosome"/>
</dbReference>
<dbReference type="Pfam" id="PF13276">
    <property type="entry name" value="HTH_21"/>
    <property type="match status" value="1"/>
</dbReference>
<dbReference type="Gene3D" id="3.30.420.10">
    <property type="entry name" value="Ribonuclease H-like superfamily/Ribonuclease H"/>
    <property type="match status" value="1"/>
</dbReference>